<keyword evidence="1" id="KW-0812">Transmembrane</keyword>
<dbReference type="EMBL" id="JAHRIQ010028765">
    <property type="protein sequence ID" value="MEQ2230819.1"/>
    <property type="molecule type" value="Genomic_DNA"/>
</dbReference>
<comment type="caution">
    <text evidence="2">The sequence shown here is derived from an EMBL/GenBank/DDBJ whole genome shotgun (WGS) entry which is preliminary data.</text>
</comment>
<evidence type="ECO:0000313" key="2">
    <source>
        <dbReference type="EMBL" id="MEQ2230819.1"/>
    </source>
</evidence>
<keyword evidence="1" id="KW-0472">Membrane</keyword>
<name>A0ABV0TEA4_9TELE</name>
<dbReference type="InterPro" id="IPR019791">
    <property type="entry name" value="Haem_peroxidase_animal"/>
</dbReference>
<dbReference type="PROSITE" id="PS50292">
    <property type="entry name" value="PEROXIDASE_3"/>
    <property type="match status" value="1"/>
</dbReference>
<organism evidence="2 3">
    <name type="scientific">Ilyodon furcidens</name>
    <name type="common">goldbreast splitfin</name>
    <dbReference type="NCBI Taxonomy" id="33524"/>
    <lineage>
        <taxon>Eukaryota</taxon>
        <taxon>Metazoa</taxon>
        <taxon>Chordata</taxon>
        <taxon>Craniata</taxon>
        <taxon>Vertebrata</taxon>
        <taxon>Euteleostomi</taxon>
        <taxon>Actinopterygii</taxon>
        <taxon>Neopterygii</taxon>
        <taxon>Teleostei</taxon>
        <taxon>Neoteleostei</taxon>
        <taxon>Acanthomorphata</taxon>
        <taxon>Ovalentaria</taxon>
        <taxon>Atherinomorphae</taxon>
        <taxon>Cyprinodontiformes</taxon>
        <taxon>Goodeidae</taxon>
        <taxon>Ilyodon</taxon>
    </lineage>
</organism>
<feature type="transmembrane region" description="Helical" evidence="1">
    <location>
        <begin position="206"/>
        <end position="232"/>
    </location>
</feature>
<dbReference type="Proteomes" id="UP001482620">
    <property type="component" value="Unassembled WGS sequence"/>
</dbReference>
<proteinExistence type="predicted"/>
<dbReference type="PANTHER" id="PTHR11475:SF144">
    <property type="entry name" value="NAD(P)H OXIDASE (H2O2-FORMING)"/>
    <property type="match status" value="1"/>
</dbReference>
<evidence type="ECO:0000256" key="1">
    <source>
        <dbReference type="SAM" id="Phobius"/>
    </source>
</evidence>
<dbReference type="InterPro" id="IPR037120">
    <property type="entry name" value="Haem_peroxidase_sf_animal"/>
</dbReference>
<dbReference type="Gene3D" id="1.10.640.10">
    <property type="entry name" value="Haem peroxidase domain superfamily, animal type"/>
    <property type="match status" value="1"/>
</dbReference>
<dbReference type="PANTHER" id="PTHR11475">
    <property type="entry name" value="OXIDASE/PEROXIDASE"/>
    <property type="match status" value="1"/>
</dbReference>
<protein>
    <submittedName>
        <fullName evidence="2">Uncharacterized protein</fullName>
    </submittedName>
</protein>
<reference evidence="2 3" key="1">
    <citation type="submission" date="2021-06" db="EMBL/GenBank/DDBJ databases">
        <authorList>
            <person name="Palmer J.M."/>
        </authorList>
    </citation>
    <scope>NUCLEOTIDE SEQUENCE [LARGE SCALE GENOMIC DNA]</scope>
    <source>
        <strain evidence="3">if_2019</strain>
        <tissue evidence="2">Muscle</tissue>
    </source>
</reference>
<dbReference type="InterPro" id="IPR010255">
    <property type="entry name" value="Haem_peroxidase_sf"/>
</dbReference>
<dbReference type="Pfam" id="PF03098">
    <property type="entry name" value="An_peroxidase"/>
    <property type="match status" value="1"/>
</dbReference>
<gene>
    <name evidence="2" type="ORF">ILYODFUR_033221</name>
</gene>
<keyword evidence="3" id="KW-1185">Reference proteome</keyword>
<dbReference type="SUPFAM" id="SSF48113">
    <property type="entry name" value="Heme-dependent peroxidases"/>
    <property type="match status" value="1"/>
</dbReference>
<keyword evidence="1" id="KW-1133">Transmembrane helix</keyword>
<evidence type="ECO:0000313" key="3">
    <source>
        <dbReference type="Proteomes" id="UP001482620"/>
    </source>
</evidence>
<accession>A0ABV0TEA4</accession>
<sequence length="261" mass="29482">MASQIAEKEDNIVVEDLRDYMYGPLRFSRTDLVALTIQRGRDFGLQSYTETRRALDLPPVKTFEEINPELSSINPQLLRDVAELYGGDILKLELFPGGLLESTDGPGPVFSAIILDQFERIRNGDRFWFENKQNGLFTDEEIQTIRNVTYRDVLIAVTCAEPTDLQSNVFLWMNGDPCPQPTQLDASMLHPCTNATKLNYFDGSQAGFGISIIVMCLFPVVSFMVACLVACLRKYRYRKFQRRKGKAGDKTEEPTLGISGM</sequence>